<dbReference type="Proteomes" id="UP001054846">
    <property type="component" value="Chromosome"/>
</dbReference>
<evidence type="ECO:0000313" key="1">
    <source>
        <dbReference type="EMBL" id="UFP95478.1"/>
    </source>
</evidence>
<keyword evidence="2" id="KW-1185">Reference proteome</keyword>
<protein>
    <submittedName>
        <fullName evidence="1">Uncharacterized protein</fullName>
    </submittedName>
</protein>
<gene>
    <name evidence="1" type="ORF">ISF26_04305</name>
</gene>
<name>A0ABY3PPL2_9CYAN</name>
<sequence>MLITLIGVATPAYAQDKSTDAAINATLGDHTKYKQVILAFQKAINNHDAAGVAALVGYPIKVKIDGKDTIVKTKKSFVANYDKIITPAIAKVIKNQKYEDLMVSYQGVMLGQGEAWINGICLDNSCNKVDVKVVTIQGKSSAK</sequence>
<evidence type="ECO:0000313" key="2">
    <source>
        <dbReference type="Proteomes" id="UP001054846"/>
    </source>
</evidence>
<dbReference type="EMBL" id="CP063845">
    <property type="protein sequence ID" value="UFP95478.1"/>
    <property type="molecule type" value="Genomic_DNA"/>
</dbReference>
<proteinExistence type="predicted"/>
<organism evidence="1 2">
    <name type="scientific">Gloeobacter morelensis MG652769</name>
    <dbReference type="NCBI Taxonomy" id="2781736"/>
    <lineage>
        <taxon>Bacteria</taxon>
        <taxon>Bacillati</taxon>
        <taxon>Cyanobacteriota</taxon>
        <taxon>Cyanophyceae</taxon>
        <taxon>Gloeobacterales</taxon>
        <taxon>Gloeobacteraceae</taxon>
        <taxon>Gloeobacter</taxon>
        <taxon>Gloeobacter morelensis</taxon>
    </lineage>
</organism>
<reference evidence="1 2" key="1">
    <citation type="journal article" date="2021" name="Genome Biol. Evol.">
        <title>Complete Genome Sequencing of a Novel Gloeobacter Species from a Waterfall Cave in Mexico.</title>
        <authorList>
            <person name="Saw J.H."/>
            <person name="Cardona T."/>
            <person name="Montejano G."/>
        </authorList>
    </citation>
    <scope>NUCLEOTIDE SEQUENCE [LARGE SCALE GENOMIC DNA]</scope>
    <source>
        <strain evidence="1">MG652769</strain>
    </source>
</reference>
<accession>A0ABY3PPL2</accession>